<evidence type="ECO:0000256" key="5">
    <source>
        <dbReference type="ARBA" id="ARBA00022989"/>
    </source>
</evidence>
<evidence type="ECO:0000259" key="8">
    <source>
        <dbReference type="PROSITE" id="PS50928"/>
    </source>
</evidence>
<evidence type="ECO:0000313" key="12">
    <source>
        <dbReference type="Proteomes" id="UP000620382"/>
    </source>
</evidence>
<accession>A0A5P1DGI3</accession>
<dbReference type="Proteomes" id="UP000620382">
    <property type="component" value="Unassembled WGS sequence"/>
</dbReference>
<dbReference type="InterPro" id="IPR050366">
    <property type="entry name" value="BP-dependent_transpt_permease"/>
</dbReference>
<dbReference type="EMBL" id="VOIW01000006">
    <property type="protein sequence ID" value="MRJ39584.1"/>
    <property type="molecule type" value="Genomic_DNA"/>
</dbReference>
<evidence type="ECO:0000256" key="1">
    <source>
        <dbReference type="ARBA" id="ARBA00004651"/>
    </source>
</evidence>
<feature type="domain" description="ABC transmembrane type-1" evidence="8">
    <location>
        <begin position="74"/>
        <end position="263"/>
    </location>
</feature>
<reference evidence="10 11" key="1">
    <citation type="submission" date="2019-08" db="EMBL/GenBank/DDBJ databases">
        <title>Pseudomonas haemolytica sp. nov. isolated from raw milk and skim milk concentrate.</title>
        <authorList>
            <person name="Hofmann K."/>
            <person name="Huptas C."/>
            <person name="Doll E."/>
            <person name="Scherer S."/>
            <person name="Wenning M."/>
        </authorList>
    </citation>
    <scope>NUCLEOTIDE SEQUENCE [LARGE SCALE GENOMIC DNA]</scope>
    <source>
        <strain evidence="10 11">DSM 108987</strain>
    </source>
</reference>
<feature type="transmembrane region" description="Helical" evidence="7">
    <location>
        <begin position="21"/>
        <end position="40"/>
    </location>
</feature>
<evidence type="ECO:0000256" key="2">
    <source>
        <dbReference type="ARBA" id="ARBA00022448"/>
    </source>
</evidence>
<evidence type="ECO:0000256" key="4">
    <source>
        <dbReference type="ARBA" id="ARBA00022692"/>
    </source>
</evidence>
<dbReference type="InterPro" id="IPR000515">
    <property type="entry name" value="MetI-like"/>
</dbReference>
<dbReference type="Gene3D" id="1.10.3720.10">
    <property type="entry name" value="MetI-like"/>
    <property type="match status" value="1"/>
</dbReference>
<dbReference type="PANTHER" id="PTHR43386">
    <property type="entry name" value="OLIGOPEPTIDE TRANSPORT SYSTEM PERMEASE PROTEIN APPC"/>
    <property type="match status" value="1"/>
</dbReference>
<gene>
    <name evidence="10" type="ORF">FRT59_21790</name>
    <name evidence="9" type="ORF">JJD71_14020</name>
</gene>
<keyword evidence="6 7" id="KW-0472">Membrane</keyword>
<reference evidence="9 12" key="2">
    <citation type="submission" date="2021-01" db="EMBL/GenBank/DDBJ databases">
        <title>Antibiotic resistance and phylogeny of Pseudomonas spp. isolated over three decades from chicken meat in the Norwegian food chain.</title>
        <authorList>
            <person name="Moen B."/>
        </authorList>
    </citation>
    <scope>NUCLEOTIDE SEQUENCE [LARGE SCALE GENOMIC DNA]</scope>
    <source>
        <strain evidence="9 12">MF6766</strain>
    </source>
</reference>
<comment type="caution">
    <text evidence="10">The sequence shown here is derived from an EMBL/GenBank/DDBJ whole genome shotgun (WGS) entry which is preliminary data.</text>
</comment>
<dbReference type="SUPFAM" id="SSF161098">
    <property type="entry name" value="MetI-like"/>
    <property type="match status" value="1"/>
</dbReference>
<comment type="subcellular location">
    <subcellularLocation>
        <location evidence="1 7">Cell membrane</location>
        <topology evidence="1 7">Multi-pass membrane protein</topology>
    </subcellularLocation>
</comment>
<feature type="transmembrane region" description="Helical" evidence="7">
    <location>
        <begin position="195"/>
        <end position="220"/>
    </location>
</feature>
<dbReference type="Pfam" id="PF00528">
    <property type="entry name" value="BPD_transp_1"/>
    <property type="match status" value="1"/>
</dbReference>
<dbReference type="OrthoDB" id="9805884at2"/>
<dbReference type="EMBL" id="JAENSR010000003">
    <property type="protein sequence ID" value="MBK3460180.1"/>
    <property type="molecule type" value="Genomic_DNA"/>
</dbReference>
<dbReference type="CDD" id="cd06261">
    <property type="entry name" value="TM_PBP2"/>
    <property type="match status" value="1"/>
</dbReference>
<name>A0A5P1DGI3_9PSED</name>
<sequence length="278" mass="29402">MLSLPWRALAANRQVRQGAGLSLLVIGLALAGPLLAPYGASELLGPVYGAPTAGAPLGYDYLGHDVLSRVLVGGWSVVWMSLAASLLALLTGAGLGLLAGFSRGPLDRLIRWSADVSLAFPELILVLLVVSLLGREPWVIVLTVAFAFLPGMIRQTRASTQAVMEQAFIEVLRAMGLPRRHLLLREVLPNILTPMLVHLGSMLTWAIGILSGLSFLGYGVAPPAADWGLMISENQGGLVLQPWAVLVPALLIGVFAYATNMLAEGIGRVRAGVLEHTP</sequence>
<evidence type="ECO:0000256" key="3">
    <source>
        <dbReference type="ARBA" id="ARBA00022475"/>
    </source>
</evidence>
<dbReference type="PROSITE" id="PS50928">
    <property type="entry name" value="ABC_TM1"/>
    <property type="match status" value="1"/>
</dbReference>
<feature type="transmembrane region" description="Helical" evidence="7">
    <location>
        <begin position="138"/>
        <end position="154"/>
    </location>
</feature>
<feature type="transmembrane region" description="Helical" evidence="7">
    <location>
        <begin position="77"/>
        <end position="100"/>
    </location>
</feature>
<keyword evidence="5 7" id="KW-1133">Transmembrane helix</keyword>
<dbReference type="Proteomes" id="UP000408764">
    <property type="component" value="Unassembled WGS sequence"/>
</dbReference>
<keyword evidence="2 7" id="KW-0813">Transport</keyword>
<keyword evidence="12" id="KW-1185">Reference proteome</keyword>
<dbReference type="RefSeq" id="WP_153872328.1">
    <property type="nucleotide sequence ID" value="NZ_JAEKCT010000016.1"/>
</dbReference>
<feature type="transmembrane region" description="Helical" evidence="7">
    <location>
        <begin position="240"/>
        <end position="258"/>
    </location>
</feature>
<dbReference type="GO" id="GO:0005886">
    <property type="term" value="C:plasma membrane"/>
    <property type="evidence" value="ECO:0007669"/>
    <property type="project" value="UniProtKB-SubCell"/>
</dbReference>
<evidence type="ECO:0000313" key="9">
    <source>
        <dbReference type="EMBL" id="MBK3460180.1"/>
    </source>
</evidence>
<dbReference type="InterPro" id="IPR035906">
    <property type="entry name" value="MetI-like_sf"/>
</dbReference>
<dbReference type="AlphaFoldDB" id="A0A5P1DGI3"/>
<proteinExistence type="inferred from homology"/>
<protein>
    <submittedName>
        <fullName evidence="10">ABC transporter permease</fullName>
    </submittedName>
</protein>
<keyword evidence="4 7" id="KW-0812">Transmembrane</keyword>
<evidence type="ECO:0000313" key="10">
    <source>
        <dbReference type="EMBL" id="MRJ39584.1"/>
    </source>
</evidence>
<feature type="transmembrane region" description="Helical" evidence="7">
    <location>
        <begin position="112"/>
        <end position="132"/>
    </location>
</feature>
<comment type="similarity">
    <text evidence="7">Belongs to the binding-protein-dependent transport system permease family.</text>
</comment>
<dbReference type="GO" id="GO:0055085">
    <property type="term" value="P:transmembrane transport"/>
    <property type="evidence" value="ECO:0007669"/>
    <property type="project" value="InterPro"/>
</dbReference>
<keyword evidence="3" id="KW-1003">Cell membrane</keyword>
<evidence type="ECO:0000313" key="11">
    <source>
        <dbReference type="Proteomes" id="UP000408764"/>
    </source>
</evidence>
<evidence type="ECO:0000256" key="7">
    <source>
        <dbReference type="RuleBase" id="RU363032"/>
    </source>
</evidence>
<dbReference type="PANTHER" id="PTHR43386:SF25">
    <property type="entry name" value="PEPTIDE ABC TRANSPORTER PERMEASE PROTEIN"/>
    <property type="match status" value="1"/>
</dbReference>
<organism evidence="10 11">
    <name type="scientific">Pseudomonas haemolytica</name>
    <dbReference type="NCBI Taxonomy" id="2600065"/>
    <lineage>
        <taxon>Bacteria</taxon>
        <taxon>Pseudomonadati</taxon>
        <taxon>Pseudomonadota</taxon>
        <taxon>Gammaproteobacteria</taxon>
        <taxon>Pseudomonadales</taxon>
        <taxon>Pseudomonadaceae</taxon>
        <taxon>Pseudomonas</taxon>
    </lineage>
</organism>
<evidence type="ECO:0000256" key="6">
    <source>
        <dbReference type="ARBA" id="ARBA00023136"/>
    </source>
</evidence>